<comment type="caution">
    <text evidence="2">The sequence shown here is derived from an EMBL/GenBank/DDBJ whole genome shotgun (WGS) entry which is preliminary data.</text>
</comment>
<dbReference type="EMBL" id="PXYX01000028">
    <property type="protein sequence ID" value="PSR25583.1"/>
    <property type="molecule type" value="Genomic_DNA"/>
</dbReference>
<evidence type="ECO:0000313" key="2">
    <source>
        <dbReference type="EMBL" id="PSR25583.1"/>
    </source>
</evidence>
<evidence type="ECO:0008006" key="4">
    <source>
        <dbReference type="Google" id="ProtNLM"/>
    </source>
</evidence>
<keyword evidence="1" id="KW-0472">Membrane</keyword>
<dbReference type="Proteomes" id="UP000242705">
    <property type="component" value="Unassembled WGS sequence"/>
</dbReference>
<evidence type="ECO:0000256" key="1">
    <source>
        <dbReference type="SAM" id="Phobius"/>
    </source>
</evidence>
<feature type="transmembrane region" description="Helical" evidence="1">
    <location>
        <begin position="43"/>
        <end position="60"/>
    </location>
</feature>
<keyword evidence="1" id="KW-1133">Transmembrane helix</keyword>
<accession>A0A2T2WTR7</accession>
<reference evidence="2 3" key="1">
    <citation type="journal article" date="2014" name="BMC Genomics">
        <title>Comparison of environmental and isolate Sulfobacillus genomes reveals diverse carbon, sulfur, nitrogen, and hydrogen metabolisms.</title>
        <authorList>
            <person name="Justice N.B."/>
            <person name="Norman A."/>
            <person name="Brown C.T."/>
            <person name="Singh A."/>
            <person name="Thomas B.C."/>
            <person name="Banfield J.F."/>
        </authorList>
    </citation>
    <scope>NUCLEOTIDE SEQUENCE [LARGE SCALE GENOMIC DNA]</scope>
    <source>
        <strain evidence="2">AMDSBA5</strain>
    </source>
</reference>
<protein>
    <recommendedName>
        <fullName evidence="4">Transposase DDE domain-containing protein</fullName>
    </recommendedName>
</protein>
<evidence type="ECO:0000313" key="3">
    <source>
        <dbReference type="Proteomes" id="UP000242705"/>
    </source>
</evidence>
<proteinExistence type="predicted"/>
<dbReference type="AlphaFoldDB" id="A0A2T2WTR7"/>
<keyword evidence="1" id="KW-0812">Transmembrane</keyword>
<organism evidence="2 3">
    <name type="scientific">Sulfobacillus thermosulfidooxidans</name>
    <dbReference type="NCBI Taxonomy" id="28034"/>
    <lineage>
        <taxon>Bacteria</taxon>
        <taxon>Bacillati</taxon>
        <taxon>Bacillota</taxon>
        <taxon>Clostridia</taxon>
        <taxon>Eubacteriales</taxon>
        <taxon>Clostridiales Family XVII. Incertae Sedis</taxon>
        <taxon>Sulfobacillus</taxon>
    </lineage>
</organism>
<gene>
    <name evidence="2" type="ORF">C7B47_11890</name>
</gene>
<sequence length="61" mass="6972">MRGIAAWDALYDLRTSVDQAFSYLTEQRNLWTVRMRGRRKVHTHHLFAVIALAASVLASTV</sequence>
<name>A0A2T2WTR7_SULTH</name>